<accession>A0ABS6PZF0</accession>
<dbReference type="RefSeq" id="WP_217857819.1">
    <property type="nucleotide sequence ID" value="NZ_JAHSTV010000010.1"/>
</dbReference>
<comment type="caution">
    <text evidence="1">The sequence shown here is derived from an EMBL/GenBank/DDBJ whole genome shotgun (WGS) entry which is preliminary data.</text>
</comment>
<dbReference type="EMBL" id="JAHSTV010000010">
    <property type="protein sequence ID" value="MBV4465845.1"/>
    <property type="molecule type" value="Genomic_DNA"/>
</dbReference>
<reference evidence="1" key="1">
    <citation type="submission" date="2021-06" db="EMBL/GenBank/DDBJ databases">
        <title>Updating the genus Pseudomonas: Description of 43 new species and partition of the Pseudomonas putida group.</title>
        <authorList>
            <person name="Girard L."/>
            <person name="Lood C."/>
            <person name="Vandamme P."/>
            <person name="Rokni-Zadeh H."/>
            <person name="Van Noort V."/>
            <person name="Hofte M."/>
            <person name="Lavigne R."/>
            <person name="De Mot R."/>
        </authorList>
    </citation>
    <scope>NUCLEOTIDE SEQUENCE</scope>
    <source>
        <strain evidence="1">SWRI79</strain>
    </source>
</reference>
<protein>
    <submittedName>
        <fullName evidence="1">Carbon storage regulator</fullName>
    </submittedName>
</protein>
<proteinExistence type="predicted"/>
<dbReference type="InterPro" id="IPR003751">
    <property type="entry name" value="CsrA"/>
</dbReference>
<organism evidence="1 2">
    <name type="scientific">Pseudomonas farris</name>
    <dbReference type="NCBI Taxonomy" id="2841207"/>
    <lineage>
        <taxon>Bacteria</taxon>
        <taxon>Pseudomonadati</taxon>
        <taxon>Pseudomonadota</taxon>
        <taxon>Gammaproteobacteria</taxon>
        <taxon>Pseudomonadales</taxon>
        <taxon>Pseudomonadaceae</taxon>
        <taxon>Pseudomonas</taxon>
    </lineage>
</organism>
<dbReference type="Pfam" id="PF02599">
    <property type="entry name" value="CsrA"/>
    <property type="match status" value="1"/>
</dbReference>
<keyword evidence="2" id="KW-1185">Reference proteome</keyword>
<dbReference type="Proteomes" id="UP000886900">
    <property type="component" value="Unassembled WGS sequence"/>
</dbReference>
<evidence type="ECO:0000313" key="2">
    <source>
        <dbReference type="Proteomes" id="UP000886900"/>
    </source>
</evidence>
<evidence type="ECO:0000313" key="1">
    <source>
        <dbReference type="EMBL" id="MBV4465845.1"/>
    </source>
</evidence>
<dbReference type="PANTHER" id="PTHR34984:SF1">
    <property type="entry name" value="CARBON STORAGE REGULATOR"/>
    <property type="match status" value="1"/>
</dbReference>
<name>A0ABS6PZF0_9PSED</name>
<gene>
    <name evidence="1" type="ORF">KVG95_21185</name>
</gene>
<dbReference type="PANTHER" id="PTHR34984">
    <property type="entry name" value="CARBON STORAGE REGULATOR"/>
    <property type="match status" value="1"/>
</dbReference>
<sequence length="59" mass="6925">MLVLTCDLNKAIRLNDDIRITVQSIDRGEVKLQISTPRSVPIFRREIYLKIKEGTNRKR</sequence>